<sequence>MSIHCVKLPAAGSDSDYDDSSDFEPPPPPVRHQAPKRADVNQESHKSNPFELSETTDTNEQDIPTPTGDVDLTKLGLPQLSFGSDPFLSPVESIQFVVTRHRIWVRGVKGLKFTCSIGDHTILVAKRKMKYLKKTWFMSRSSNFSIDTPDLTGMLIMQRKGASFSLFSPKERMEDQCHEALAGINLDKGRNVVLFKDLWLKPQEDDVFSPLKNENATPLLTIKSKSKTSSVKNGAFKLKDATEPCFTSEKQTDKSVLVTAKAPLSMTQAFGIVLSLYLQ</sequence>
<dbReference type="GeneID" id="94849439"/>
<gene>
    <name evidence="2" type="ORF">TRFO_43319</name>
</gene>
<organism evidence="2 3">
    <name type="scientific">Tritrichomonas foetus</name>
    <dbReference type="NCBI Taxonomy" id="1144522"/>
    <lineage>
        <taxon>Eukaryota</taxon>
        <taxon>Metamonada</taxon>
        <taxon>Parabasalia</taxon>
        <taxon>Tritrichomonadida</taxon>
        <taxon>Tritrichomonadidae</taxon>
        <taxon>Tritrichomonas</taxon>
    </lineage>
</organism>
<evidence type="ECO:0000313" key="2">
    <source>
        <dbReference type="EMBL" id="OHT13442.1"/>
    </source>
</evidence>
<reference evidence="2" key="1">
    <citation type="submission" date="2016-10" db="EMBL/GenBank/DDBJ databases">
        <authorList>
            <person name="Benchimol M."/>
            <person name="Almeida L.G."/>
            <person name="Vasconcelos A.T."/>
            <person name="Perreira-Neves A."/>
            <person name="Rosa I.A."/>
            <person name="Tasca T."/>
            <person name="Bogo M.R."/>
            <person name="de Souza W."/>
        </authorList>
    </citation>
    <scope>NUCLEOTIDE SEQUENCE [LARGE SCALE GENOMIC DNA]</scope>
    <source>
        <strain evidence="2">K</strain>
    </source>
</reference>
<evidence type="ECO:0000313" key="3">
    <source>
        <dbReference type="Proteomes" id="UP000179807"/>
    </source>
</evidence>
<dbReference type="Proteomes" id="UP000179807">
    <property type="component" value="Unassembled WGS sequence"/>
</dbReference>
<dbReference type="RefSeq" id="XP_068366578.1">
    <property type="nucleotide sequence ID" value="XM_068514735.1"/>
</dbReference>
<dbReference type="OrthoDB" id="10263820at2759"/>
<feature type="compositionally biased region" description="Basic and acidic residues" evidence="1">
    <location>
        <begin position="36"/>
        <end position="48"/>
    </location>
</feature>
<dbReference type="VEuPathDB" id="TrichDB:TRFO_43319"/>
<feature type="compositionally biased region" description="Polar residues" evidence="1">
    <location>
        <begin position="53"/>
        <end position="64"/>
    </location>
</feature>
<accession>A0A1J4KQS1</accession>
<comment type="caution">
    <text evidence="2">The sequence shown here is derived from an EMBL/GenBank/DDBJ whole genome shotgun (WGS) entry which is preliminary data.</text>
</comment>
<proteinExistence type="predicted"/>
<keyword evidence="3" id="KW-1185">Reference proteome</keyword>
<name>A0A1J4KQS1_9EUKA</name>
<dbReference type="EMBL" id="MLAK01000523">
    <property type="protein sequence ID" value="OHT13442.1"/>
    <property type="molecule type" value="Genomic_DNA"/>
</dbReference>
<dbReference type="AlphaFoldDB" id="A0A1J4KQS1"/>
<evidence type="ECO:0008006" key="4">
    <source>
        <dbReference type="Google" id="ProtNLM"/>
    </source>
</evidence>
<feature type="region of interest" description="Disordered" evidence="1">
    <location>
        <begin position="1"/>
        <end position="70"/>
    </location>
</feature>
<evidence type="ECO:0000256" key="1">
    <source>
        <dbReference type="SAM" id="MobiDB-lite"/>
    </source>
</evidence>
<protein>
    <recommendedName>
        <fullName evidence="4">Tubby C-terminal domain-containing protein</fullName>
    </recommendedName>
</protein>